<organism evidence="2 3">
    <name type="scientific">Senna tora</name>
    <dbReference type="NCBI Taxonomy" id="362788"/>
    <lineage>
        <taxon>Eukaryota</taxon>
        <taxon>Viridiplantae</taxon>
        <taxon>Streptophyta</taxon>
        <taxon>Embryophyta</taxon>
        <taxon>Tracheophyta</taxon>
        <taxon>Spermatophyta</taxon>
        <taxon>Magnoliopsida</taxon>
        <taxon>eudicotyledons</taxon>
        <taxon>Gunneridae</taxon>
        <taxon>Pentapetalae</taxon>
        <taxon>rosids</taxon>
        <taxon>fabids</taxon>
        <taxon>Fabales</taxon>
        <taxon>Fabaceae</taxon>
        <taxon>Caesalpinioideae</taxon>
        <taxon>Cassia clade</taxon>
        <taxon>Senna</taxon>
    </lineage>
</organism>
<keyword evidence="1" id="KW-0812">Transmembrane</keyword>
<sequence>MLVDIGFSGSEFTWSRGDVSTRLDRVISNEDWRLTFSDASVTHLPRYKSDHNPLWIRFFPSSDSSIRRDRPFRFLAPWVMHEDFGRVVKEAWKDGVDWGHALHDFYGMRMPLLSLIGFMVGFLLLRPAL</sequence>
<feature type="transmembrane region" description="Helical" evidence="1">
    <location>
        <begin position="106"/>
        <end position="125"/>
    </location>
</feature>
<gene>
    <name evidence="2" type="ORF">G2W53_010082</name>
</gene>
<dbReference type="InterPro" id="IPR036691">
    <property type="entry name" value="Endo/exonu/phosph_ase_sf"/>
</dbReference>
<reference evidence="2" key="1">
    <citation type="submission" date="2020-09" db="EMBL/GenBank/DDBJ databases">
        <title>Genome-Enabled Discovery of Anthraquinone Biosynthesis in Senna tora.</title>
        <authorList>
            <person name="Kang S.-H."/>
            <person name="Pandey R.P."/>
            <person name="Lee C.-M."/>
            <person name="Sim J.-S."/>
            <person name="Jeong J.-T."/>
            <person name="Choi B.-S."/>
            <person name="Jung M."/>
            <person name="Ginzburg D."/>
            <person name="Zhao K."/>
            <person name="Won S.Y."/>
            <person name="Oh T.-J."/>
            <person name="Yu Y."/>
            <person name="Kim N.-H."/>
            <person name="Lee O.R."/>
            <person name="Lee T.-H."/>
            <person name="Bashyal P."/>
            <person name="Kim T.-S."/>
            <person name="Lee W.-H."/>
            <person name="Kawkins C."/>
            <person name="Kim C.-K."/>
            <person name="Kim J.S."/>
            <person name="Ahn B.O."/>
            <person name="Rhee S.Y."/>
            <person name="Sohng J.K."/>
        </authorList>
    </citation>
    <scope>NUCLEOTIDE SEQUENCE</scope>
    <source>
        <tissue evidence="2">Leaf</tissue>
    </source>
</reference>
<proteinExistence type="predicted"/>
<evidence type="ECO:0000256" key="1">
    <source>
        <dbReference type="SAM" id="Phobius"/>
    </source>
</evidence>
<dbReference type="EMBL" id="JAAIUW010000004">
    <property type="protein sequence ID" value="KAF7835223.1"/>
    <property type="molecule type" value="Genomic_DNA"/>
</dbReference>
<evidence type="ECO:0000313" key="3">
    <source>
        <dbReference type="Proteomes" id="UP000634136"/>
    </source>
</evidence>
<dbReference type="AlphaFoldDB" id="A0A834WZA5"/>
<evidence type="ECO:0008006" key="4">
    <source>
        <dbReference type="Google" id="ProtNLM"/>
    </source>
</evidence>
<dbReference type="PANTHER" id="PTHR33710">
    <property type="entry name" value="BNAC02G09200D PROTEIN"/>
    <property type="match status" value="1"/>
</dbReference>
<keyword evidence="3" id="KW-1185">Reference proteome</keyword>
<dbReference type="PANTHER" id="PTHR33710:SF77">
    <property type="entry name" value="DNASE I-LIKE SUPERFAMILY PROTEIN"/>
    <property type="match status" value="1"/>
</dbReference>
<evidence type="ECO:0000313" key="2">
    <source>
        <dbReference type="EMBL" id="KAF7835223.1"/>
    </source>
</evidence>
<dbReference type="Gene3D" id="3.60.10.10">
    <property type="entry name" value="Endonuclease/exonuclease/phosphatase"/>
    <property type="match status" value="1"/>
</dbReference>
<protein>
    <recommendedName>
        <fullName evidence="4">Reverse transcriptase</fullName>
    </recommendedName>
</protein>
<keyword evidence="1" id="KW-0472">Membrane</keyword>
<dbReference type="Proteomes" id="UP000634136">
    <property type="component" value="Unassembled WGS sequence"/>
</dbReference>
<dbReference type="OrthoDB" id="1435943at2759"/>
<dbReference type="SUPFAM" id="SSF56219">
    <property type="entry name" value="DNase I-like"/>
    <property type="match status" value="1"/>
</dbReference>
<accession>A0A834WZA5</accession>
<comment type="caution">
    <text evidence="2">The sequence shown here is derived from an EMBL/GenBank/DDBJ whole genome shotgun (WGS) entry which is preliminary data.</text>
</comment>
<name>A0A834WZA5_9FABA</name>
<keyword evidence="1" id="KW-1133">Transmembrane helix</keyword>